<keyword evidence="10 13" id="KW-0408">Iron</keyword>
<evidence type="ECO:0000256" key="13">
    <source>
        <dbReference type="PIRSR" id="PIRSR602401-1"/>
    </source>
</evidence>
<evidence type="ECO:0000256" key="6">
    <source>
        <dbReference type="ARBA" id="ARBA00022723"/>
    </source>
</evidence>
<evidence type="ECO:0000256" key="12">
    <source>
        <dbReference type="ARBA" id="ARBA00023136"/>
    </source>
</evidence>
<feature type="binding site" description="axial binding residue" evidence="13">
    <location>
        <position position="341"/>
    </location>
    <ligand>
        <name>heme</name>
        <dbReference type="ChEBI" id="CHEBI:30413"/>
    </ligand>
    <ligandPart>
        <name>Fe</name>
        <dbReference type="ChEBI" id="CHEBI:18248"/>
    </ligandPart>
</feature>
<dbReference type="FunFam" id="1.10.630.10:FF:000182">
    <property type="entry name" value="Cytochrome P450 3A4"/>
    <property type="match status" value="1"/>
</dbReference>
<evidence type="ECO:0000256" key="11">
    <source>
        <dbReference type="ARBA" id="ARBA00023033"/>
    </source>
</evidence>
<dbReference type="PRINTS" id="PR00463">
    <property type="entry name" value="EP450I"/>
</dbReference>
<dbReference type="EMBL" id="JARPUR010000004">
    <property type="protein sequence ID" value="KAK4877874.1"/>
    <property type="molecule type" value="Genomic_DNA"/>
</dbReference>
<reference evidence="16" key="1">
    <citation type="submission" date="2023-01" db="EMBL/GenBank/DDBJ databases">
        <title>Key to firefly adult light organ development and bioluminescence: homeobox transcription factors regulate luciferase expression and transportation to peroxisome.</title>
        <authorList>
            <person name="Fu X."/>
        </authorList>
    </citation>
    <scope>NUCLEOTIDE SEQUENCE [LARGE SCALE GENOMIC DNA]</scope>
</reference>
<evidence type="ECO:0000256" key="9">
    <source>
        <dbReference type="ARBA" id="ARBA00023002"/>
    </source>
</evidence>
<name>A0AAN7SG01_9COLE</name>
<keyword evidence="6 13" id="KW-0479">Metal-binding</keyword>
<comment type="cofactor">
    <cofactor evidence="1 13">
        <name>heme</name>
        <dbReference type="ChEBI" id="CHEBI:30413"/>
    </cofactor>
</comment>
<dbReference type="GO" id="GO:0005506">
    <property type="term" value="F:iron ion binding"/>
    <property type="evidence" value="ECO:0007669"/>
    <property type="project" value="InterPro"/>
</dbReference>
<comment type="similarity">
    <text evidence="4 14">Belongs to the cytochrome P450 family.</text>
</comment>
<evidence type="ECO:0000256" key="2">
    <source>
        <dbReference type="ARBA" id="ARBA00004174"/>
    </source>
</evidence>
<evidence type="ECO:0000256" key="4">
    <source>
        <dbReference type="ARBA" id="ARBA00010617"/>
    </source>
</evidence>
<evidence type="ECO:0000256" key="10">
    <source>
        <dbReference type="ARBA" id="ARBA00023004"/>
    </source>
</evidence>
<dbReference type="AlphaFoldDB" id="A0AAN7SG01"/>
<dbReference type="CDD" id="cd11056">
    <property type="entry name" value="CYP6-like"/>
    <property type="match status" value="1"/>
</dbReference>
<evidence type="ECO:0008006" key="17">
    <source>
        <dbReference type="Google" id="ProtNLM"/>
    </source>
</evidence>
<accession>A0AAN7SG01</accession>
<evidence type="ECO:0000256" key="7">
    <source>
        <dbReference type="ARBA" id="ARBA00022824"/>
    </source>
</evidence>
<proteinExistence type="inferred from homology"/>
<dbReference type="GO" id="GO:0016705">
    <property type="term" value="F:oxidoreductase activity, acting on paired donors, with incorporation or reduction of molecular oxygen"/>
    <property type="evidence" value="ECO:0007669"/>
    <property type="project" value="InterPro"/>
</dbReference>
<evidence type="ECO:0000256" key="14">
    <source>
        <dbReference type="RuleBase" id="RU000461"/>
    </source>
</evidence>
<evidence type="ECO:0000256" key="8">
    <source>
        <dbReference type="ARBA" id="ARBA00022848"/>
    </source>
</evidence>
<protein>
    <recommendedName>
        <fullName evidence="17">Cytochrome P450</fullName>
    </recommendedName>
</protein>
<keyword evidence="9 14" id="KW-0560">Oxidoreductase</keyword>
<gene>
    <name evidence="15" type="ORF">RN001_010380</name>
</gene>
<dbReference type="PANTHER" id="PTHR24292">
    <property type="entry name" value="CYTOCHROME P450"/>
    <property type="match status" value="1"/>
</dbReference>
<dbReference type="GO" id="GO:0004497">
    <property type="term" value="F:monooxygenase activity"/>
    <property type="evidence" value="ECO:0007669"/>
    <property type="project" value="UniProtKB-KW"/>
</dbReference>
<dbReference type="PRINTS" id="PR00385">
    <property type="entry name" value="P450"/>
</dbReference>
<evidence type="ECO:0000256" key="5">
    <source>
        <dbReference type="ARBA" id="ARBA00022617"/>
    </source>
</evidence>
<dbReference type="Gene3D" id="1.10.630.10">
    <property type="entry name" value="Cytochrome P450"/>
    <property type="match status" value="1"/>
</dbReference>
<dbReference type="InterPro" id="IPR017972">
    <property type="entry name" value="Cyt_P450_CS"/>
</dbReference>
<evidence type="ECO:0000256" key="3">
    <source>
        <dbReference type="ARBA" id="ARBA00004406"/>
    </source>
</evidence>
<keyword evidence="12" id="KW-0472">Membrane</keyword>
<evidence type="ECO:0000313" key="15">
    <source>
        <dbReference type="EMBL" id="KAK4877874.1"/>
    </source>
</evidence>
<dbReference type="Proteomes" id="UP001353858">
    <property type="component" value="Unassembled WGS sequence"/>
</dbReference>
<organism evidence="15 16">
    <name type="scientific">Aquatica leii</name>
    <dbReference type="NCBI Taxonomy" id="1421715"/>
    <lineage>
        <taxon>Eukaryota</taxon>
        <taxon>Metazoa</taxon>
        <taxon>Ecdysozoa</taxon>
        <taxon>Arthropoda</taxon>
        <taxon>Hexapoda</taxon>
        <taxon>Insecta</taxon>
        <taxon>Pterygota</taxon>
        <taxon>Neoptera</taxon>
        <taxon>Endopterygota</taxon>
        <taxon>Coleoptera</taxon>
        <taxon>Polyphaga</taxon>
        <taxon>Elateriformia</taxon>
        <taxon>Elateroidea</taxon>
        <taxon>Lampyridae</taxon>
        <taxon>Luciolinae</taxon>
        <taxon>Aquatica</taxon>
    </lineage>
</organism>
<keyword evidence="11 14" id="KW-0503">Monooxygenase</keyword>
<keyword evidence="8" id="KW-0492">Microsome</keyword>
<dbReference type="Pfam" id="PF00067">
    <property type="entry name" value="p450"/>
    <property type="match status" value="1"/>
</dbReference>
<keyword evidence="16" id="KW-1185">Reference proteome</keyword>
<dbReference type="PANTHER" id="PTHR24292:SF45">
    <property type="entry name" value="CYTOCHROME P450 6G1-RELATED"/>
    <property type="match status" value="1"/>
</dbReference>
<evidence type="ECO:0000313" key="16">
    <source>
        <dbReference type="Proteomes" id="UP001353858"/>
    </source>
</evidence>
<dbReference type="InterPro" id="IPR050476">
    <property type="entry name" value="Insect_CytP450_Detox"/>
</dbReference>
<keyword evidence="5 13" id="KW-0349">Heme</keyword>
<evidence type="ECO:0000256" key="1">
    <source>
        <dbReference type="ARBA" id="ARBA00001971"/>
    </source>
</evidence>
<dbReference type="SUPFAM" id="SSF48264">
    <property type="entry name" value="Cytochrome P450"/>
    <property type="match status" value="1"/>
</dbReference>
<dbReference type="InterPro" id="IPR036396">
    <property type="entry name" value="Cyt_P450_sf"/>
</dbReference>
<dbReference type="PROSITE" id="PS00086">
    <property type="entry name" value="CYTOCHROME_P450"/>
    <property type="match status" value="1"/>
</dbReference>
<keyword evidence="7" id="KW-0256">Endoplasmic reticulum</keyword>
<comment type="subcellular location">
    <subcellularLocation>
        <location evidence="3">Endoplasmic reticulum membrane</location>
        <topology evidence="3">Peripheral membrane protein</topology>
    </subcellularLocation>
    <subcellularLocation>
        <location evidence="2">Microsome membrane</location>
        <topology evidence="2">Peripheral membrane protein</topology>
    </subcellularLocation>
</comment>
<dbReference type="InterPro" id="IPR002401">
    <property type="entry name" value="Cyt_P450_E_grp-I"/>
</dbReference>
<dbReference type="InterPro" id="IPR001128">
    <property type="entry name" value="Cyt_P450"/>
</dbReference>
<sequence>MNDFDHFDDRTVAGNMDHDKISTLSLLMLKNPEWKISRSRFTATLSIAKIKNMIPLVVKASEDFVTYLENVQEDVTECRELSIKYAIDVLSSCALGLNPNSFSNSDFYKKARNLQNSTTSRVIHSACYFFSHSLVRLFHLTFLEPASVKFLKHVFLNNVDNRKKLRNSRGDLIDLLLKLEEDNESFRMDENGLAIGLEYLTAGYVSSATTLSFLLYELCLHQTVQERIREEIKSVLGTHGGISYESVQEMKYLDMAFKEALRKFPVLPFLDRCCTKPYTIPNTDITIDKGINVYIPLMGLHYDPKYFPEPEKFKPERFSPENKDNFNDFAYLPFGEGRRNCIGSLLGALTVKIAVIQLLTYFKLEKSAKTPDPIVLENVGFFLIPQKEEINIRVTKLVKGCC</sequence>
<comment type="caution">
    <text evidence="15">The sequence shown here is derived from an EMBL/GenBank/DDBJ whole genome shotgun (WGS) entry which is preliminary data.</text>
</comment>
<dbReference type="GO" id="GO:0005789">
    <property type="term" value="C:endoplasmic reticulum membrane"/>
    <property type="evidence" value="ECO:0007669"/>
    <property type="project" value="UniProtKB-SubCell"/>
</dbReference>
<dbReference type="GO" id="GO:0020037">
    <property type="term" value="F:heme binding"/>
    <property type="evidence" value="ECO:0007669"/>
    <property type="project" value="InterPro"/>
</dbReference>